<evidence type="ECO:0000256" key="1">
    <source>
        <dbReference type="SAM" id="MobiDB-lite"/>
    </source>
</evidence>
<feature type="compositionally biased region" description="Polar residues" evidence="1">
    <location>
        <begin position="2291"/>
        <end position="2305"/>
    </location>
</feature>
<proteinExistence type="predicted"/>
<sequence length="2452" mass="265911">MFFILILPIQVHAEGVGNSIADGITVAIKNYYGMTDTVTVQGLAGRDVVKVYSASNSTGRLLGSASVPVGKDSVVIYISQLGAKSGSVFLTVTSVGSAESARTEFIFDSESAGEALDAENITIVNKVGLADTIEVMEVAAGDIIKVYDAAGVRVLSTGTVATGKNNVTLSVAQLGQGAGAVKVTRTQRGYLESEKVTKEYEAEQKAPQVASDKITITNLVGVADTVQVTDLTPGDIIKVYDAAGVKVLSTGTVATGKNNVMLSIAQLGQGTGAVKVTRTQKGYLESEKVTKEYEAEQKAPVVDAEKITITNLVGVADTVQVTDLTPGDIIKVYDAAGVKVLSTGTVATGKYNVTLSIAQLGQGTGAVKVTRTQKGYLESEKVTKEYEAEQKAPVVDADKITITNLVGVADTVQVTDLIPGDIIKVYDATGVKVLSTGTVATGKNNVTLSVAQLGQGAGAVKVTRTQRGYLESEKVTKEYEAEQKAPQVASDKITITNLVGVADTVQVTDLTPGDIIKVYEATGVKVLSTGTVATGKNNVTLSVAQLGQGAGAVKVTRTQKGYLESEKVTKEYEAEQKAPVVDAEKISITNLVGVADTVQVTDLTPGDIIKVYDAAGVKVLATGTVATGKNNVMLSVAQLGQVAGSVKVTRTQRGYLESEKVTKEYEAEQKATVVATDKISITNLVGVADSVQVTDLTPGDIIKVYDAAGVKVLSTGTVATGKNNVMLSVAQLGQVAGSVKVTRTQRGYLESEKVTKEYEAEQKAPVVDAEKISITNLVGVADTVQVTDLTPGDIIKVYDAAGVKVLATGTVTTGKYNVMLSIAQLGQGAGSVKVTRTQRGYLESEKVTKEYDEEQKAQSPEVDKITVINNVALPDTIEVQGIQPSDVVKVYNAEGTKLLGSATVASGKTSAIVSVAQLGQSSGIVHVTLTRKGYLESVRVEKEYGAEAQTDPLSGDQITITNKKGQPDVIEVKELKTGDIVKVYNSPDAAAKLIGSATVPSGKTSVSITIAQLGQGAGNAYLSRTEKGKVESERVSKGFYSEGQLIEAIGKVNAAIIYEGQPFKDYDAAFLAMEKALENPVLALDFGQLYSGFSDGHKDSVFERMGMKAYAKPFQTRDEIQLALTQIIQNVYDRLPAYQEGQKYVRSVTIASDVEVGTILNDRLIKLLDGKESNPKIQMLVSVEGGETSNPKPAQYLSIDAKGTIKLKQKNKTTQAVVERVLIKFVNLTGSYGLYVNVRLLPIEQNEMVQAIEKVNEAIYSSNATYEERQAAFKRMLEALQSDVLDLDFGKEFDSMTNQEKDDVAYNLIYRITRVKPFVTKAEIQTELAISIREVLEGRMIYQEMSKYFDSVVVDRSALPNDEVPLLQTKNPNPTILVQMDHIADENYQEIKDSEYLSVYAGNRVLLKKKNTTDRAVVQMVVLRFTSDNIQTVFYKNIKVKILPVISSEEAEAIENINAVARRVITNPMEFTEAIRLMLEALESPTLALDFGQRYESFTDEQKEMLASEVMNLAESDPFSSKVEVQDSLSRWIQAIVDRQPIEDEIEKYKTSIVLNSEVLKETDVTDLIVQLNPGEVKNPDIYVKVDSVNGKNGEAAQYLKTSNGRILVAQQNNTTSSIFENAIVSLSTSGTNHTLFLTINVKILPVISAEEAEVIAKVNEIRYKPNGSANEYEAVINQMKQAISDPLIGVDVSNTGLTDEGLKSVIEQMIYLVSTNQPFNSVKEVQDCFIQKVKEQKEIQPIFDEMEKYYFDTALDFGVMPEADVTNQVLRMVAGAQRNPDVQVRIQRIFGGSRDIPTPSEYLKLKNGKIILMKQNTSTHVITEFVYVSFSNGADASFGDYITVRIAPNLISDEIEALNRINAIRVNDWNNADEVSAAREAMIEALMSPLLALHFGDVFDGFSDRAKEHVYWDIVSRVKFQAFMSIEELQAALDDAINKAANTELTFIESDKYVRTATISGTVQAGSDVTAEVVRLLDGEEANSAFKVWVNNTEGAGGNDQPSLYLELDEEGRVKLKNVNLTGTPIVEHVHLWFKNNSNNGSTITVGIRVDVTIEPSVGSNEISEEEAIAKINAVSISDSPTETERTDAVNAMKEALMLPVLGLRFGEIFEGLSNQSKERVYLFMISRVKNEPLRSKEEVQITLDEGILLAVNMDIVITESEKYARVATISGTIQTGADVTEEVVRLENGEEADPEVQVSVNSTEGTGGNNQPSVYLEVDEEGKLKLKKTNQTDAPIVEHVQLWFTKNYNGNSTTVGVRVDVTIDPSMEINRTSESREAEAVAKGNAVISENPSDAQQDVNESNDSTDDQFLTEREAEKYVMHASISNEVMAGDDITDQIIRLAGGSAANPEAQVTIEYVEGQGGDQEPSEYLSTDEHGRIFLKQMNSTEETVTEYVHLKFSLGRMAARVRVKVEIEPQPEVKSMEADEDGFVGTENQETTGEEAEKVEQM</sequence>
<evidence type="ECO:0000313" key="3">
    <source>
        <dbReference type="Proteomes" id="UP000269573"/>
    </source>
</evidence>
<evidence type="ECO:0000313" key="2">
    <source>
        <dbReference type="EMBL" id="RNB90132.1"/>
    </source>
</evidence>
<gene>
    <name evidence="2" type="ORF">EDM59_01400</name>
</gene>
<name>A0A3M8DPZ4_9BACL</name>
<accession>A0A3M8DPZ4</accession>
<comment type="caution">
    <text evidence="2">The sequence shown here is derived from an EMBL/GenBank/DDBJ whole genome shotgun (WGS) entry which is preliminary data.</text>
</comment>
<feature type="region of interest" description="Disordered" evidence="1">
    <location>
        <begin position="2291"/>
        <end position="2310"/>
    </location>
</feature>
<feature type="region of interest" description="Disordered" evidence="1">
    <location>
        <begin position="2190"/>
        <end position="2215"/>
    </location>
</feature>
<feature type="region of interest" description="Disordered" evidence="1">
    <location>
        <begin position="2422"/>
        <end position="2452"/>
    </location>
</feature>
<dbReference type="Proteomes" id="UP000269573">
    <property type="component" value="Unassembled WGS sequence"/>
</dbReference>
<protein>
    <submittedName>
        <fullName evidence="2">Uncharacterized protein</fullName>
    </submittedName>
</protein>
<keyword evidence="3" id="KW-1185">Reference proteome</keyword>
<feature type="compositionally biased region" description="Polar residues" evidence="1">
    <location>
        <begin position="2200"/>
        <end position="2215"/>
    </location>
</feature>
<dbReference type="EMBL" id="RHHU01000002">
    <property type="protein sequence ID" value="RNB90132.1"/>
    <property type="molecule type" value="Genomic_DNA"/>
</dbReference>
<reference evidence="2 3" key="1">
    <citation type="submission" date="2018-10" db="EMBL/GenBank/DDBJ databases">
        <title>Phylogenomics of Brevibacillus.</title>
        <authorList>
            <person name="Dunlap C."/>
        </authorList>
    </citation>
    <scope>NUCLEOTIDE SEQUENCE [LARGE SCALE GENOMIC DNA]</scope>
    <source>
        <strain evidence="2 3">JCM 15774</strain>
    </source>
</reference>
<organism evidence="2 3">
    <name type="scientific">Brevibacillus nitrificans</name>
    <dbReference type="NCBI Taxonomy" id="651560"/>
    <lineage>
        <taxon>Bacteria</taxon>
        <taxon>Bacillati</taxon>
        <taxon>Bacillota</taxon>
        <taxon>Bacilli</taxon>
        <taxon>Bacillales</taxon>
        <taxon>Paenibacillaceae</taxon>
        <taxon>Brevibacillus</taxon>
    </lineage>
</organism>